<reference evidence="2" key="1">
    <citation type="submission" date="2023-04" db="EMBL/GenBank/DDBJ databases">
        <title>Phytophthora lilii NBRC 32176.</title>
        <authorList>
            <person name="Ichikawa N."/>
            <person name="Sato H."/>
            <person name="Tonouchi N."/>
        </authorList>
    </citation>
    <scope>NUCLEOTIDE SEQUENCE</scope>
    <source>
        <strain evidence="2">NBRC 32176</strain>
    </source>
</reference>
<keyword evidence="1" id="KW-0812">Transmembrane</keyword>
<proteinExistence type="predicted"/>
<dbReference type="AlphaFoldDB" id="A0A9W6UA45"/>
<evidence type="ECO:0000313" key="2">
    <source>
        <dbReference type="EMBL" id="GMF29022.1"/>
    </source>
</evidence>
<name>A0A9W6UA45_9STRA</name>
<keyword evidence="1" id="KW-0472">Membrane</keyword>
<keyword evidence="3" id="KW-1185">Reference proteome</keyword>
<organism evidence="2 3">
    <name type="scientific">Phytophthora lilii</name>
    <dbReference type="NCBI Taxonomy" id="2077276"/>
    <lineage>
        <taxon>Eukaryota</taxon>
        <taxon>Sar</taxon>
        <taxon>Stramenopiles</taxon>
        <taxon>Oomycota</taxon>
        <taxon>Peronosporomycetes</taxon>
        <taxon>Peronosporales</taxon>
        <taxon>Peronosporaceae</taxon>
        <taxon>Phytophthora</taxon>
    </lineage>
</organism>
<evidence type="ECO:0000256" key="1">
    <source>
        <dbReference type="SAM" id="Phobius"/>
    </source>
</evidence>
<feature type="transmembrane region" description="Helical" evidence="1">
    <location>
        <begin position="57"/>
        <end position="78"/>
    </location>
</feature>
<sequence>MARVATSDATASEYVYVFRPAKPLPVIELSKSLRGELFPAKAHARIHQLLTKYHQPLLMANIVAFCLISMVAVVSARAGQFISSADTRSID</sequence>
<dbReference type="Proteomes" id="UP001165083">
    <property type="component" value="Unassembled WGS sequence"/>
</dbReference>
<evidence type="ECO:0000313" key="3">
    <source>
        <dbReference type="Proteomes" id="UP001165083"/>
    </source>
</evidence>
<accession>A0A9W6UA45</accession>
<protein>
    <submittedName>
        <fullName evidence="2">Unnamed protein product</fullName>
    </submittedName>
</protein>
<gene>
    <name evidence="2" type="ORF">Plil01_001227800</name>
</gene>
<keyword evidence="1" id="KW-1133">Transmembrane helix</keyword>
<dbReference type="EMBL" id="BSXW01000752">
    <property type="protein sequence ID" value="GMF29022.1"/>
    <property type="molecule type" value="Genomic_DNA"/>
</dbReference>
<comment type="caution">
    <text evidence="2">The sequence shown here is derived from an EMBL/GenBank/DDBJ whole genome shotgun (WGS) entry which is preliminary data.</text>
</comment>